<reference evidence="3 4" key="1">
    <citation type="submission" date="2018-06" db="EMBL/GenBank/DDBJ databases">
        <title>Paenibacillus imtechensis sp. nov.</title>
        <authorList>
            <person name="Pinnaka A.K."/>
            <person name="Singh H."/>
            <person name="Kaur M."/>
        </authorList>
    </citation>
    <scope>NUCLEOTIDE SEQUENCE [LARGE SCALE GENOMIC DNA]</scope>
    <source>
        <strain evidence="3 4">SMB1</strain>
    </source>
</reference>
<dbReference type="Pfam" id="PF00534">
    <property type="entry name" value="Glycos_transf_1"/>
    <property type="match status" value="1"/>
</dbReference>
<proteinExistence type="predicted"/>
<gene>
    <name evidence="3" type="ORF">DNH61_16765</name>
</gene>
<protein>
    <submittedName>
        <fullName evidence="3">Glycosyltransferase family 1 protein</fullName>
    </submittedName>
</protein>
<keyword evidence="3" id="KW-0808">Transferase</keyword>
<evidence type="ECO:0000313" key="3">
    <source>
        <dbReference type="EMBL" id="PZD94615.1"/>
    </source>
</evidence>
<dbReference type="SUPFAM" id="SSF53756">
    <property type="entry name" value="UDP-Glycosyltransferase/glycogen phosphorylase"/>
    <property type="match status" value="1"/>
</dbReference>
<dbReference type="AlphaFoldDB" id="A0A2W1LI37"/>
<dbReference type="CDD" id="cd03814">
    <property type="entry name" value="GT4-like"/>
    <property type="match status" value="1"/>
</dbReference>
<dbReference type="InterPro" id="IPR028098">
    <property type="entry name" value="Glyco_trans_4-like_N"/>
</dbReference>
<dbReference type="RefSeq" id="WP_111147837.1">
    <property type="nucleotide sequence ID" value="NZ_QKRB01000051.1"/>
</dbReference>
<evidence type="ECO:0000259" key="1">
    <source>
        <dbReference type="Pfam" id="PF00534"/>
    </source>
</evidence>
<evidence type="ECO:0000313" key="4">
    <source>
        <dbReference type="Proteomes" id="UP000249522"/>
    </source>
</evidence>
<dbReference type="Gene3D" id="3.40.50.2000">
    <property type="entry name" value="Glycogen Phosphorylase B"/>
    <property type="match status" value="2"/>
</dbReference>
<feature type="domain" description="Glycosyltransferase subfamily 4-like N-terminal" evidence="2">
    <location>
        <begin position="14"/>
        <end position="181"/>
    </location>
</feature>
<feature type="domain" description="Glycosyl transferase family 1" evidence="1">
    <location>
        <begin position="190"/>
        <end position="356"/>
    </location>
</feature>
<dbReference type="Proteomes" id="UP000249522">
    <property type="component" value="Unassembled WGS sequence"/>
</dbReference>
<dbReference type="InterPro" id="IPR050194">
    <property type="entry name" value="Glycosyltransferase_grp1"/>
</dbReference>
<dbReference type="InterPro" id="IPR001296">
    <property type="entry name" value="Glyco_trans_1"/>
</dbReference>
<accession>A0A2W1LI37</accession>
<dbReference type="GO" id="GO:0016758">
    <property type="term" value="F:hexosyltransferase activity"/>
    <property type="evidence" value="ECO:0007669"/>
    <property type="project" value="TreeGrafter"/>
</dbReference>
<name>A0A2W1LI37_9BACL</name>
<organism evidence="3 4">
    <name type="scientific">Paenibacillus sambharensis</name>
    <dbReference type="NCBI Taxonomy" id="1803190"/>
    <lineage>
        <taxon>Bacteria</taxon>
        <taxon>Bacillati</taxon>
        <taxon>Bacillota</taxon>
        <taxon>Bacilli</taxon>
        <taxon>Bacillales</taxon>
        <taxon>Paenibacillaceae</taxon>
        <taxon>Paenibacillus</taxon>
    </lineage>
</organism>
<dbReference type="PANTHER" id="PTHR45947">
    <property type="entry name" value="SULFOQUINOVOSYL TRANSFERASE SQD2"/>
    <property type="match status" value="1"/>
</dbReference>
<dbReference type="Pfam" id="PF13439">
    <property type="entry name" value="Glyco_transf_4"/>
    <property type="match status" value="1"/>
</dbReference>
<dbReference type="OrthoDB" id="9802525at2"/>
<dbReference type="EMBL" id="QKRB01000051">
    <property type="protein sequence ID" value="PZD94615.1"/>
    <property type="molecule type" value="Genomic_DNA"/>
</dbReference>
<sequence length="392" mass="43991">MRLALFTDTFEPDVNGVARTLGRWTEYLRRQGVQVKVFAPDPVGRSETSPSHQVERFISLPFFLYPECRLALPNPIHLRKTLASFKPTLIHVATPFNMGLCGIHYAKKHDIPLIASYHTHFDRYLPFYNLQWMVKMLWRYMNWFHQDCRKIFVPSRSTLTDLLDKGWPADKLEIWSRGMDARSFHPNVNRKAWLEGHGINADRYLVMYAGRLAPEKNVGIALDAFAAFQARTNADAQMVVAGDGPAAEALKERCEQEQLPVKFLGFLKGPELQQWYASADTFLFPSPTETFGNVVLEAMACGAPVVVADAGGVTDTVEHMVNGVRCPADQPAAFAAALSELYYNRTLRLSLAARGRAYSLRQSWDSIFAGLLNQCSQVEADGGSSVFCHIGK</sequence>
<comment type="caution">
    <text evidence="3">The sequence shown here is derived from an EMBL/GenBank/DDBJ whole genome shotgun (WGS) entry which is preliminary data.</text>
</comment>
<evidence type="ECO:0000259" key="2">
    <source>
        <dbReference type="Pfam" id="PF13439"/>
    </source>
</evidence>
<keyword evidence="4" id="KW-1185">Reference proteome</keyword>
<dbReference type="PANTHER" id="PTHR45947:SF3">
    <property type="entry name" value="SULFOQUINOVOSYL TRANSFERASE SQD2"/>
    <property type="match status" value="1"/>
</dbReference>